<evidence type="ECO:0000256" key="3">
    <source>
        <dbReference type="ARBA" id="ARBA00022692"/>
    </source>
</evidence>
<feature type="transmembrane region" description="Helical" evidence="6">
    <location>
        <begin position="155"/>
        <end position="176"/>
    </location>
</feature>
<feature type="domain" description="Major facilitator superfamily (MFS) profile" evidence="7">
    <location>
        <begin position="64"/>
        <end position="583"/>
    </location>
</feature>
<keyword evidence="5 6" id="KW-0472">Membrane</keyword>
<dbReference type="Proteomes" id="UP000304951">
    <property type="component" value="Unassembled WGS sequence"/>
</dbReference>
<feature type="transmembrane region" description="Helical" evidence="6">
    <location>
        <begin position="546"/>
        <end position="567"/>
    </location>
</feature>
<feature type="transmembrane region" description="Helical" evidence="6">
    <location>
        <begin position="129"/>
        <end position="149"/>
    </location>
</feature>
<feature type="transmembrane region" description="Helical" evidence="6">
    <location>
        <begin position="368"/>
        <end position="386"/>
    </location>
</feature>
<evidence type="ECO:0000256" key="2">
    <source>
        <dbReference type="ARBA" id="ARBA00022448"/>
    </source>
</evidence>
<dbReference type="FunFam" id="1.20.1720.10:FF:000012">
    <property type="entry name" value="MFS toxin efflux pump (AflT)"/>
    <property type="match status" value="1"/>
</dbReference>
<evidence type="ECO:0000313" key="8">
    <source>
        <dbReference type="EMBL" id="THV77721.1"/>
    </source>
</evidence>
<dbReference type="CDD" id="cd17502">
    <property type="entry name" value="MFS_Azr1_MDR_like"/>
    <property type="match status" value="1"/>
</dbReference>
<feature type="transmembrane region" description="Helical" evidence="6">
    <location>
        <begin position="423"/>
        <end position="444"/>
    </location>
</feature>
<evidence type="ECO:0000313" key="9">
    <source>
        <dbReference type="Proteomes" id="UP000304951"/>
    </source>
</evidence>
<feature type="transmembrane region" description="Helical" evidence="6">
    <location>
        <begin position="328"/>
        <end position="348"/>
    </location>
</feature>
<organism evidence="8 9">
    <name type="scientific">Aureobasidium pullulans</name>
    <name type="common">Black yeast</name>
    <name type="synonym">Pullularia pullulans</name>
    <dbReference type="NCBI Taxonomy" id="5580"/>
    <lineage>
        <taxon>Eukaryota</taxon>
        <taxon>Fungi</taxon>
        <taxon>Dikarya</taxon>
        <taxon>Ascomycota</taxon>
        <taxon>Pezizomycotina</taxon>
        <taxon>Dothideomycetes</taxon>
        <taxon>Dothideomycetidae</taxon>
        <taxon>Dothideales</taxon>
        <taxon>Saccotheciaceae</taxon>
        <taxon>Aureobasidium</taxon>
    </lineage>
</organism>
<evidence type="ECO:0000256" key="5">
    <source>
        <dbReference type="ARBA" id="ARBA00023136"/>
    </source>
</evidence>
<keyword evidence="2" id="KW-0813">Transport</keyword>
<keyword evidence="3 6" id="KW-0812">Transmembrane</keyword>
<evidence type="ECO:0000256" key="6">
    <source>
        <dbReference type="SAM" id="Phobius"/>
    </source>
</evidence>
<dbReference type="EMBL" id="QZAF01000002">
    <property type="protein sequence ID" value="THV77721.1"/>
    <property type="molecule type" value="Genomic_DNA"/>
</dbReference>
<reference evidence="8 9" key="1">
    <citation type="submission" date="2018-10" db="EMBL/GenBank/DDBJ databases">
        <title>Fifty Aureobasidium pullulans genomes reveal a recombining polyextremotolerant generalist.</title>
        <authorList>
            <person name="Gostincar C."/>
            <person name="Turk M."/>
            <person name="Zajc J."/>
            <person name="Gunde-Cimerman N."/>
        </authorList>
    </citation>
    <scope>NUCLEOTIDE SEQUENCE [LARGE SCALE GENOMIC DNA]</scope>
    <source>
        <strain evidence="8 9">EXF-11900</strain>
    </source>
</reference>
<feature type="transmembrane region" description="Helical" evidence="6">
    <location>
        <begin position="291"/>
        <end position="308"/>
    </location>
</feature>
<feature type="transmembrane region" description="Helical" evidence="6">
    <location>
        <begin position="472"/>
        <end position="492"/>
    </location>
</feature>
<feature type="transmembrane region" description="Helical" evidence="6">
    <location>
        <begin position="258"/>
        <end position="279"/>
    </location>
</feature>
<comment type="caution">
    <text evidence="8">The sequence shown here is derived from an EMBL/GenBank/DDBJ whole genome shotgun (WGS) entry which is preliminary data.</text>
</comment>
<dbReference type="AlphaFoldDB" id="A0A4S8T2A4"/>
<accession>A0A4S8T2A4</accession>
<dbReference type="PROSITE" id="PS50850">
    <property type="entry name" value="MFS"/>
    <property type="match status" value="1"/>
</dbReference>
<evidence type="ECO:0000259" key="7">
    <source>
        <dbReference type="PROSITE" id="PS50850"/>
    </source>
</evidence>
<dbReference type="PANTHER" id="PTHR23501:SF177">
    <property type="entry name" value="MAJOR FACILITATOR SUPERFAMILY (MFS) PROFILE DOMAIN-CONTAINING PROTEIN-RELATED"/>
    <property type="match status" value="1"/>
</dbReference>
<dbReference type="Pfam" id="PF07690">
    <property type="entry name" value="MFS_1"/>
    <property type="match status" value="1"/>
</dbReference>
<proteinExistence type="predicted"/>
<name>A0A4S8T2A4_AURPU</name>
<dbReference type="SUPFAM" id="SSF103473">
    <property type="entry name" value="MFS general substrate transporter"/>
    <property type="match status" value="2"/>
</dbReference>
<protein>
    <submittedName>
        <fullName evidence="8">MFS general substrate transporter</fullName>
    </submittedName>
</protein>
<feature type="transmembrane region" description="Helical" evidence="6">
    <location>
        <begin position="215"/>
        <end position="238"/>
    </location>
</feature>
<evidence type="ECO:0000256" key="4">
    <source>
        <dbReference type="ARBA" id="ARBA00022989"/>
    </source>
</evidence>
<dbReference type="InterPro" id="IPR011701">
    <property type="entry name" value="MFS"/>
</dbReference>
<dbReference type="InterPro" id="IPR036259">
    <property type="entry name" value="MFS_trans_sf"/>
</dbReference>
<dbReference type="GO" id="GO:0022857">
    <property type="term" value="F:transmembrane transporter activity"/>
    <property type="evidence" value="ECO:0007669"/>
    <property type="project" value="InterPro"/>
</dbReference>
<sequence length="583" mass="63366">MVLSILAPQPRLPRKVFLNCKSHEVDHWQAEMSELKEAPIEVTKPEEDVSIADEYVHGTRLIALTISLMLGMFLVALDNTIIGTAIPKITDEFHDLNKVSWYGAAYFMTFGGGFQSTWGKLYKYFPLKLWFLIAMLVFEVGSLVCGVAQNPTTLIVGRAVAGVGGSGVAVGVFTMLGFAAPPEKRPQLLGFTGATYGIAAVLGPLVGGAFTDKVTWRWCFYINLPIGGLAALIVFIFFRVPHTAKPAQASMREKLLQLDLAGAGLMMGLIVCYILALQYAGQTHPWKSGQVIGLLIGFVAIVAVFISWEIFQKERAMIVPRLFMKRSVWVGSVFMFFFGGAYFTLLYYLPIYFQSIHNTSPIGSGVRMLALIIPLTIAAILQGFALSKIGIVPLFWIVGGAIGTIGCGLFYTMDAHTSTAKWIGYQILVGFTSGWTFQVAIANAQVHAKPEDLSQVSAIVNCESSSNGHFQLIYLSFVVFVTIGGSFFISAVQCAFNNQVIKELVKNLPETSPAMVLGIGATQIRQEFTALQVPIVLDAYMVGLKAVFAVTIAAFGISTFIGAFGSWKRLNEDEMKKAAGGTA</sequence>
<feature type="transmembrane region" description="Helical" evidence="6">
    <location>
        <begin position="393"/>
        <end position="411"/>
    </location>
</feature>
<feature type="transmembrane region" description="Helical" evidence="6">
    <location>
        <begin position="99"/>
        <end position="117"/>
    </location>
</feature>
<gene>
    <name evidence="8" type="ORF">D6D28_00115</name>
</gene>
<comment type="subcellular location">
    <subcellularLocation>
        <location evidence="1">Membrane</location>
        <topology evidence="1">Multi-pass membrane protein</topology>
    </subcellularLocation>
</comment>
<dbReference type="PANTHER" id="PTHR23501">
    <property type="entry name" value="MAJOR FACILITATOR SUPERFAMILY"/>
    <property type="match status" value="1"/>
</dbReference>
<feature type="transmembrane region" description="Helical" evidence="6">
    <location>
        <begin position="61"/>
        <end position="87"/>
    </location>
</feature>
<evidence type="ECO:0000256" key="1">
    <source>
        <dbReference type="ARBA" id="ARBA00004141"/>
    </source>
</evidence>
<dbReference type="InterPro" id="IPR020846">
    <property type="entry name" value="MFS_dom"/>
</dbReference>
<dbReference type="GO" id="GO:0005886">
    <property type="term" value="C:plasma membrane"/>
    <property type="evidence" value="ECO:0007669"/>
    <property type="project" value="TreeGrafter"/>
</dbReference>
<dbReference type="Gene3D" id="1.20.1250.20">
    <property type="entry name" value="MFS general substrate transporter like domains"/>
    <property type="match status" value="2"/>
</dbReference>
<feature type="transmembrane region" description="Helical" evidence="6">
    <location>
        <begin position="188"/>
        <end position="209"/>
    </location>
</feature>
<keyword evidence="4 6" id="KW-1133">Transmembrane helix</keyword>